<sequence>MSDSPYDWLPSYPRPAYAGNAGLTGTRTPISPMSAAGSLSSFTRPGWAPSAPVSECGAIPASPSLSATQPYGMPGLSQQYRNNLTPSRGSRYTGSISSKGSFGVAMVGEVVGRREVMEVPVQHSGLSLSAEALRTLDQQHSARRTPAVREPYNLSYGELSALGQAPVEPKVLIHPTHRATQSQSSVTPLFADAVELEGSPSPTPSHRRSVPLMEAARLSSLGSYKQDSYDEYNSAAELEGRANSAPRKLPTSYTNKEQATSNDVKGGLQHDQNVRKGFVFGPIRISIRRKETPDKREWYGVAKQDGRKKWVIVSIVVFLVLAIIIAATIGGLLG</sequence>
<feature type="transmembrane region" description="Helical" evidence="2">
    <location>
        <begin position="310"/>
        <end position="333"/>
    </location>
</feature>
<evidence type="ECO:0000313" key="4">
    <source>
        <dbReference type="Proteomes" id="UP001310594"/>
    </source>
</evidence>
<feature type="compositionally biased region" description="Polar residues" evidence="1">
    <location>
        <begin position="76"/>
        <end position="95"/>
    </location>
</feature>
<evidence type="ECO:0000256" key="2">
    <source>
        <dbReference type="SAM" id="Phobius"/>
    </source>
</evidence>
<gene>
    <name evidence="3" type="ORF">LTR97_008569</name>
</gene>
<feature type="compositionally biased region" description="Polar residues" evidence="1">
    <location>
        <begin position="251"/>
        <end position="263"/>
    </location>
</feature>
<feature type="region of interest" description="Disordered" evidence="1">
    <location>
        <begin position="19"/>
        <end position="41"/>
    </location>
</feature>
<protein>
    <submittedName>
        <fullName evidence="3">Uncharacterized protein</fullName>
    </submittedName>
</protein>
<accession>A0AAN7W7D4</accession>
<evidence type="ECO:0000256" key="1">
    <source>
        <dbReference type="SAM" id="MobiDB-lite"/>
    </source>
</evidence>
<name>A0AAN7W7D4_9PEZI</name>
<comment type="caution">
    <text evidence="3">The sequence shown here is derived from an EMBL/GenBank/DDBJ whole genome shotgun (WGS) entry which is preliminary data.</text>
</comment>
<feature type="region of interest" description="Disordered" evidence="1">
    <location>
        <begin position="238"/>
        <end position="268"/>
    </location>
</feature>
<dbReference type="AlphaFoldDB" id="A0AAN7W7D4"/>
<proteinExistence type="predicted"/>
<organism evidence="3 4">
    <name type="scientific">Elasticomyces elasticus</name>
    <dbReference type="NCBI Taxonomy" id="574655"/>
    <lineage>
        <taxon>Eukaryota</taxon>
        <taxon>Fungi</taxon>
        <taxon>Dikarya</taxon>
        <taxon>Ascomycota</taxon>
        <taxon>Pezizomycotina</taxon>
        <taxon>Dothideomycetes</taxon>
        <taxon>Dothideomycetidae</taxon>
        <taxon>Mycosphaerellales</taxon>
        <taxon>Teratosphaeriaceae</taxon>
        <taxon>Elasticomyces</taxon>
    </lineage>
</organism>
<reference evidence="3" key="1">
    <citation type="submission" date="2023-08" db="EMBL/GenBank/DDBJ databases">
        <title>Black Yeasts Isolated from many extreme environments.</title>
        <authorList>
            <person name="Coleine C."/>
            <person name="Stajich J.E."/>
            <person name="Selbmann L."/>
        </authorList>
    </citation>
    <scope>NUCLEOTIDE SEQUENCE</scope>
    <source>
        <strain evidence="3">CCFEE 5810</strain>
    </source>
</reference>
<dbReference type="Proteomes" id="UP001310594">
    <property type="component" value="Unassembled WGS sequence"/>
</dbReference>
<feature type="compositionally biased region" description="Polar residues" evidence="1">
    <location>
        <begin position="23"/>
        <end position="41"/>
    </location>
</feature>
<keyword evidence="2" id="KW-0472">Membrane</keyword>
<evidence type="ECO:0000313" key="3">
    <source>
        <dbReference type="EMBL" id="KAK5696149.1"/>
    </source>
</evidence>
<keyword evidence="2" id="KW-0812">Transmembrane</keyword>
<dbReference type="EMBL" id="JAVRQU010000013">
    <property type="protein sequence ID" value="KAK5696149.1"/>
    <property type="molecule type" value="Genomic_DNA"/>
</dbReference>
<feature type="region of interest" description="Disordered" evidence="1">
    <location>
        <begin position="69"/>
        <end position="95"/>
    </location>
</feature>
<keyword evidence="2" id="KW-1133">Transmembrane helix</keyword>